<feature type="transmembrane region" description="Helical" evidence="1">
    <location>
        <begin position="49"/>
        <end position="68"/>
    </location>
</feature>
<feature type="transmembrane region" description="Helical" evidence="1">
    <location>
        <begin position="74"/>
        <end position="91"/>
    </location>
</feature>
<gene>
    <name evidence="2" type="ORF">BGLFYP119_02666</name>
</gene>
<evidence type="ECO:0008006" key="3">
    <source>
        <dbReference type="Google" id="ProtNLM"/>
    </source>
</evidence>
<evidence type="ECO:0000313" key="2">
    <source>
        <dbReference type="EMBL" id="VYT28932.1"/>
    </source>
</evidence>
<dbReference type="InterPro" id="IPR017259">
    <property type="entry name" value="UCP037672"/>
</dbReference>
<proteinExistence type="predicted"/>
<keyword evidence="1" id="KW-0472">Membrane</keyword>
<protein>
    <recommendedName>
        <fullName evidence="3">DUF3784 domain-containing protein</fullName>
    </recommendedName>
</protein>
<evidence type="ECO:0000256" key="1">
    <source>
        <dbReference type="SAM" id="Phobius"/>
    </source>
</evidence>
<keyword evidence="1" id="KW-0812">Transmembrane</keyword>
<sequence>MSRSFDFILGGASLIIGILLMTGHGDFFMKGGNTQLRKAKYDEKKMAKGSGLALILIGIITFIDSYTTTVAAKIGYIVAIVVILAGLMWYLNNKCAKK</sequence>
<reference evidence="2" key="1">
    <citation type="submission" date="2019-11" db="EMBL/GenBank/DDBJ databases">
        <authorList>
            <person name="Feng L."/>
        </authorList>
    </citation>
    <scope>NUCLEOTIDE SEQUENCE</scope>
    <source>
        <strain evidence="2">BgluceraseaLFYP119</strain>
    </source>
</reference>
<dbReference type="AlphaFoldDB" id="A0A6N2VJ53"/>
<dbReference type="EMBL" id="CACRST010000025">
    <property type="protein sequence ID" value="VYT28932.1"/>
    <property type="molecule type" value="Genomic_DNA"/>
</dbReference>
<accession>A0A6N2VJ53</accession>
<dbReference type="Pfam" id="PF12650">
    <property type="entry name" value="DUF3784"/>
    <property type="match status" value="1"/>
</dbReference>
<dbReference type="RefSeq" id="WP_156355237.1">
    <property type="nucleotide sequence ID" value="NZ_CACRST010000025.1"/>
</dbReference>
<organism evidence="2">
    <name type="scientific">Blautia glucerasea</name>
    <dbReference type="NCBI Taxonomy" id="536633"/>
    <lineage>
        <taxon>Bacteria</taxon>
        <taxon>Bacillati</taxon>
        <taxon>Bacillota</taxon>
        <taxon>Clostridia</taxon>
        <taxon>Lachnospirales</taxon>
        <taxon>Lachnospiraceae</taxon>
        <taxon>Blautia</taxon>
    </lineage>
</organism>
<name>A0A6N2VJ53_9FIRM</name>
<feature type="transmembrane region" description="Helical" evidence="1">
    <location>
        <begin position="6"/>
        <end position="28"/>
    </location>
</feature>
<keyword evidence="1" id="KW-1133">Transmembrane helix</keyword>